<comment type="caution">
    <text evidence="1">The sequence shown here is derived from an EMBL/GenBank/DDBJ whole genome shotgun (WGS) entry which is preliminary data.</text>
</comment>
<dbReference type="RefSeq" id="WP_165873346.1">
    <property type="nucleotide sequence ID" value="NZ_JANKAQ010000009.1"/>
</dbReference>
<organism evidence="1 2">
    <name type="scientific">Frisingicoccus caecimuris</name>
    <dbReference type="NCBI Taxonomy" id="1796636"/>
    <lineage>
        <taxon>Bacteria</taxon>
        <taxon>Bacillati</taxon>
        <taxon>Bacillota</taxon>
        <taxon>Clostridia</taxon>
        <taxon>Lachnospirales</taxon>
        <taxon>Lachnospiraceae</taxon>
        <taxon>Frisingicoccus</taxon>
    </lineage>
</organism>
<sequence>MDMEIEKIALKLQGDLCLDDSDKNLIMIWSKAVDIADQPLIVCWQVTDPEAGELKNMVSEWDKFIVLNADGKPIGTANDYFLTK</sequence>
<dbReference type="EMBL" id="SLXA01000008">
    <property type="protein sequence ID" value="TCO84322.1"/>
    <property type="molecule type" value="Genomic_DNA"/>
</dbReference>
<dbReference type="Proteomes" id="UP000295711">
    <property type="component" value="Unassembled WGS sequence"/>
</dbReference>
<protein>
    <submittedName>
        <fullName evidence="1">Uncharacterized protein</fullName>
    </submittedName>
</protein>
<name>A0A4V2SDM9_9FIRM</name>
<evidence type="ECO:0000313" key="1">
    <source>
        <dbReference type="EMBL" id="TCO84322.1"/>
    </source>
</evidence>
<reference evidence="1 2" key="1">
    <citation type="submission" date="2019-03" db="EMBL/GenBank/DDBJ databases">
        <title>Genomic Encyclopedia of Type Strains, Phase IV (KMG-IV): sequencing the most valuable type-strain genomes for metagenomic binning, comparative biology and taxonomic classification.</title>
        <authorList>
            <person name="Goeker M."/>
        </authorList>
    </citation>
    <scope>NUCLEOTIDE SEQUENCE [LARGE SCALE GENOMIC DNA]</scope>
    <source>
        <strain evidence="1 2">DSM 28559</strain>
    </source>
</reference>
<accession>A0A4V2SDM9</accession>
<evidence type="ECO:0000313" key="2">
    <source>
        <dbReference type="Proteomes" id="UP000295711"/>
    </source>
</evidence>
<keyword evidence="2" id="KW-1185">Reference proteome</keyword>
<dbReference type="AlphaFoldDB" id="A0A4V2SDM9"/>
<gene>
    <name evidence="1" type="ORF">EV212_10882</name>
</gene>
<proteinExistence type="predicted"/>